<evidence type="ECO:0000313" key="1">
    <source>
        <dbReference type="EMBL" id="KAJ9661070.1"/>
    </source>
</evidence>
<sequence>MTDRRVSGVDWAGYYGLTIVILPYCLKLFKLDLMGGREKKSKDRGRVTSKNKETVALNLYSRDAIEKHYRRSARLAALQTDATRNAQSSVEATQPQPSSTSGNFIMKMATAFPSTVIVNKVMPLPVVVLFGREQEDIPHTDDVWVFVSLIEGSSGDSALEDLLQGQKADSVHIFTAHQANLQGNFAYASFPNLLIARSGQYRLRVTAIDMKSSSSSGGRVLPAITSDAFDVVESGDIDTADTDSQIDDALARLKQLGVITE</sequence>
<organism evidence="1 2">
    <name type="scientific">Neophaeococcomyces mojaviensis</name>
    <dbReference type="NCBI Taxonomy" id="3383035"/>
    <lineage>
        <taxon>Eukaryota</taxon>
        <taxon>Fungi</taxon>
        <taxon>Dikarya</taxon>
        <taxon>Ascomycota</taxon>
        <taxon>Pezizomycotina</taxon>
        <taxon>Eurotiomycetes</taxon>
        <taxon>Chaetothyriomycetidae</taxon>
        <taxon>Chaetothyriales</taxon>
        <taxon>Chaetothyriales incertae sedis</taxon>
        <taxon>Neophaeococcomyces</taxon>
    </lineage>
</organism>
<comment type="caution">
    <text evidence="1">The sequence shown here is derived from an EMBL/GenBank/DDBJ whole genome shotgun (WGS) entry which is preliminary data.</text>
</comment>
<protein>
    <submittedName>
        <fullName evidence="1">Uncharacterized protein</fullName>
    </submittedName>
</protein>
<dbReference type="EMBL" id="JAPDRQ010000026">
    <property type="protein sequence ID" value="KAJ9661070.1"/>
    <property type="molecule type" value="Genomic_DNA"/>
</dbReference>
<gene>
    <name evidence="1" type="ORF">H2198_002229</name>
</gene>
<reference evidence="1" key="1">
    <citation type="submission" date="2022-10" db="EMBL/GenBank/DDBJ databases">
        <title>Culturing micro-colonial fungi from biological soil crusts in the Mojave desert and describing Neophaeococcomyces mojavensis, and introducing the new genera and species Taxawa tesnikishii.</title>
        <authorList>
            <person name="Kurbessoian T."/>
            <person name="Stajich J.E."/>
        </authorList>
    </citation>
    <scope>NUCLEOTIDE SEQUENCE</scope>
    <source>
        <strain evidence="1">JES_112</strain>
    </source>
</reference>
<name>A0ACC3AEX1_9EURO</name>
<evidence type="ECO:0000313" key="2">
    <source>
        <dbReference type="Proteomes" id="UP001172386"/>
    </source>
</evidence>
<proteinExistence type="predicted"/>
<dbReference type="Proteomes" id="UP001172386">
    <property type="component" value="Unassembled WGS sequence"/>
</dbReference>
<accession>A0ACC3AEX1</accession>
<keyword evidence="2" id="KW-1185">Reference proteome</keyword>